<dbReference type="InterPro" id="IPR050951">
    <property type="entry name" value="Retrovirus_Pol_polyprotein"/>
</dbReference>
<dbReference type="Gene3D" id="3.30.70.270">
    <property type="match status" value="1"/>
</dbReference>
<protein>
    <submittedName>
        <fullName evidence="2">Polyprotein</fullName>
    </submittedName>
</protein>
<dbReference type="InterPro" id="IPR000477">
    <property type="entry name" value="RT_dom"/>
</dbReference>
<dbReference type="PROSITE" id="PS50878">
    <property type="entry name" value="RT_POL"/>
    <property type="match status" value="1"/>
</dbReference>
<evidence type="ECO:0000313" key="2">
    <source>
        <dbReference type="EMBL" id="GFR91026.1"/>
    </source>
</evidence>
<dbReference type="CDD" id="cd01647">
    <property type="entry name" value="RT_LTR"/>
    <property type="match status" value="1"/>
</dbReference>
<dbReference type="EMBL" id="BMAT01005321">
    <property type="protein sequence ID" value="GFR91026.1"/>
    <property type="molecule type" value="Genomic_DNA"/>
</dbReference>
<proteinExistence type="predicted"/>
<sequence length="335" mass="38862">MAVVEKKNGAVRICIDPQPLNKALKREHYKMPILDDVLPELQSSRLFSKLDVREAFYHVKLDEKSADLTTMITPFGRYRWKRLPFGLSVSSEIFQRRLNEALEGLHGCINVADDMIIHGRSVEEHDRNMNELTARCNERKILLNEGKACLKRTEIDFLGHVIGANGVKPDPNKVKAILDMPAPEDVAGVRRFCGIIQYLARQRLEVGRRFEPCMQRRKQRSRRIFHKLHADTVIRDVTLERLKLATEEDPSFQEMRSYVRHGWPDKQTLRPELKPFFDMRDSIVLDEGLLLKGERVVVPSALRKEMKEILHSAHLGHDSMMRRARNTVFWPGINN</sequence>
<dbReference type="InterPro" id="IPR043502">
    <property type="entry name" value="DNA/RNA_pol_sf"/>
</dbReference>
<dbReference type="PANTHER" id="PTHR37984">
    <property type="entry name" value="PROTEIN CBG26694"/>
    <property type="match status" value="1"/>
</dbReference>
<keyword evidence="3" id="KW-1185">Reference proteome</keyword>
<dbReference type="PANTHER" id="PTHR37984:SF8">
    <property type="entry name" value="CCHC-TYPE DOMAIN-CONTAINING PROTEIN"/>
    <property type="match status" value="1"/>
</dbReference>
<reference evidence="2 3" key="1">
    <citation type="journal article" date="2021" name="Elife">
        <title>Chloroplast acquisition without the gene transfer in kleptoplastic sea slugs, Plakobranchus ocellatus.</title>
        <authorList>
            <person name="Maeda T."/>
            <person name="Takahashi S."/>
            <person name="Yoshida T."/>
            <person name="Shimamura S."/>
            <person name="Takaki Y."/>
            <person name="Nagai Y."/>
            <person name="Toyoda A."/>
            <person name="Suzuki Y."/>
            <person name="Arimoto A."/>
            <person name="Ishii H."/>
            <person name="Satoh N."/>
            <person name="Nishiyama T."/>
            <person name="Hasebe M."/>
            <person name="Maruyama T."/>
            <person name="Minagawa J."/>
            <person name="Obokata J."/>
            <person name="Shigenobu S."/>
        </authorList>
    </citation>
    <scope>NUCLEOTIDE SEQUENCE [LARGE SCALE GENOMIC DNA]</scope>
</reference>
<dbReference type="Proteomes" id="UP000762676">
    <property type="component" value="Unassembled WGS sequence"/>
</dbReference>
<name>A0AAV4H2J6_9GAST</name>
<comment type="caution">
    <text evidence="2">The sequence shown here is derived from an EMBL/GenBank/DDBJ whole genome shotgun (WGS) entry which is preliminary data.</text>
</comment>
<dbReference type="Gene3D" id="3.10.10.10">
    <property type="entry name" value="HIV Type 1 Reverse Transcriptase, subunit A, domain 1"/>
    <property type="match status" value="1"/>
</dbReference>
<gene>
    <name evidence="2" type="ORF">ElyMa_002582100</name>
</gene>
<organism evidence="2 3">
    <name type="scientific">Elysia marginata</name>
    <dbReference type="NCBI Taxonomy" id="1093978"/>
    <lineage>
        <taxon>Eukaryota</taxon>
        <taxon>Metazoa</taxon>
        <taxon>Spiralia</taxon>
        <taxon>Lophotrochozoa</taxon>
        <taxon>Mollusca</taxon>
        <taxon>Gastropoda</taxon>
        <taxon>Heterobranchia</taxon>
        <taxon>Euthyneura</taxon>
        <taxon>Panpulmonata</taxon>
        <taxon>Sacoglossa</taxon>
        <taxon>Placobranchoidea</taxon>
        <taxon>Plakobranchidae</taxon>
        <taxon>Elysia</taxon>
    </lineage>
</organism>
<dbReference type="AlphaFoldDB" id="A0AAV4H2J6"/>
<accession>A0AAV4H2J6</accession>
<feature type="domain" description="Reverse transcriptase" evidence="1">
    <location>
        <begin position="1"/>
        <end position="162"/>
    </location>
</feature>
<dbReference type="SUPFAM" id="SSF56672">
    <property type="entry name" value="DNA/RNA polymerases"/>
    <property type="match status" value="1"/>
</dbReference>
<dbReference type="InterPro" id="IPR043128">
    <property type="entry name" value="Rev_trsase/Diguanyl_cyclase"/>
</dbReference>
<evidence type="ECO:0000313" key="3">
    <source>
        <dbReference type="Proteomes" id="UP000762676"/>
    </source>
</evidence>
<evidence type="ECO:0000259" key="1">
    <source>
        <dbReference type="PROSITE" id="PS50878"/>
    </source>
</evidence>
<dbReference type="Gene3D" id="1.10.340.70">
    <property type="match status" value="1"/>
</dbReference>
<dbReference type="Pfam" id="PF00078">
    <property type="entry name" value="RVT_1"/>
    <property type="match status" value="1"/>
</dbReference>